<proteinExistence type="predicted"/>
<sequence length="115" mass="12038">MKVRFTTYLLAGILTLLGSAQALYLATTWASIDAMPAACTQDARAALQLAGLGQGFNVAGDSVYGGNDDYVASVRCLTGEKVLFVSVAGPDGKRAQAYAQTVQQTFLSMGLPTVR</sequence>
<reference evidence="1" key="1">
    <citation type="submission" date="2024-03" db="EMBL/GenBank/DDBJ databases">
        <title>Deinococcus weizhi sp. nov., isolated from human skin.</title>
        <authorList>
            <person name="Wei Z."/>
            <person name="Tian F."/>
            <person name="Yang C."/>
            <person name="Xin L.T."/>
            <person name="Wen Z.J."/>
            <person name="Lan K.C."/>
            <person name="Yu L."/>
            <person name="Zhe W."/>
            <person name="Dan F.D."/>
            <person name="Jun W."/>
            <person name="Rui Z."/>
            <person name="Yong X.J."/>
            <person name="Ting Y."/>
            <person name="Wei X."/>
            <person name="Xu Z.G."/>
            <person name="Xin Z."/>
            <person name="Dong F.G."/>
            <person name="Ni X.M."/>
            <person name="Zheng M.G."/>
            <person name="Chun Y."/>
            <person name="Qian W.X."/>
        </authorList>
    </citation>
    <scope>NUCLEOTIDE SEQUENCE</scope>
    <source>
        <strain evidence="1">VB142</strain>
    </source>
</reference>
<protein>
    <recommendedName>
        <fullName evidence="2">Secreted protein</fullName>
    </recommendedName>
</protein>
<evidence type="ECO:0000313" key="1">
    <source>
        <dbReference type="EMBL" id="WYF45190.1"/>
    </source>
</evidence>
<dbReference type="AlphaFoldDB" id="A0AAU6Q4L1"/>
<evidence type="ECO:0008006" key="2">
    <source>
        <dbReference type="Google" id="ProtNLM"/>
    </source>
</evidence>
<name>A0AAU6Q4L1_9DEIO</name>
<dbReference type="EMBL" id="CP149782">
    <property type="protein sequence ID" value="WYF45190.1"/>
    <property type="molecule type" value="Genomic_DNA"/>
</dbReference>
<organism evidence="1">
    <name type="scientific">Deinococcus sp. VB142</name>
    <dbReference type="NCBI Taxonomy" id="3112952"/>
    <lineage>
        <taxon>Bacteria</taxon>
        <taxon>Thermotogati</taxon>
        <taxon>Deinococcota</taxon>
        <taxon>Deinococci</taxon>
        <taxon>Deinococcales</taxon>
        <taxon>Deinococcaceae</taxon>
        <taxon>Deinococcus</taxon>
    </lineage>
</organism>
<gene>
    <name evidence="1" type="ORF">WDJ50_03450</name>
</gene>
<dbReference type="RefSeq" id="WP_339096363.1">
    <property type="nucleotide sequence ID" value="NZ_CP149782.1"/>
</dbReference>
<accession>A0AAU6Q4L1</accession>